<dbReference type="AlphaFoldDB" id="A0A6P8HB21"/>
<evidence type="ECO:0000313" key="4">
    <source>
        <dbReference type="RefSeq" id="XP_031549695.1"/>
    </source>
</evidence>
<sequence>MEDELVFYFSFAGNTSKRKMLSRVGNFDSREGATLKDYCLKFNCLWKNDGYGYANIEPQENSEVYGVLYTIKQAAMDSNDQEHVKSGGHYRRITVPVVRSNGEVVEAFTYRANDEFIKEGLKPSREYLETILEGSDILPESHVQNLREILKTC</sequence>
<dbReference type="InterPro" id="IPR017939">
    <property type="entry name" value="G-Glutamylcylcotransferase"/>
</dbReference>
<dbReference type="SUPFAM" id="SSF110857">
    <property type="entry name" value="Gamma-glutamyl cyclotransferase-like"/>
    <property type="match status" value="1"/>
</dbReference>
<dbReference type="GO" id="GO:0003839">
    <property type="term" value="F:gamma-glutamylcyclotransferase activity"/>
    <property type="evidence" value="ECO:0007669"/>
    <property type="project" value="UniProtKB-EC"/>
</dbReference>
<protein>
    <recommendedName>
        <fullName evidence="1">gamma-glutamylcyclotransferase</fullName>
        <ecNumber evidence="1">4.3.2.9</ecNumber>
    </recommendedName>
</protein>
<keyword evidence="2" id="KW-0456">Lyase</keyword>
<organism evidence="3 4">
    <name type="scientific">Actinia tenebrosa</name>
    <name type="common">Australian red waratah sea anemone</name>
    <dbReference type="NCBI Taxonomy" id="6105"/>
    <lineage>
        <taxon>Eukaryota</taxon>
        <taxon>Metazoa</taxon>
        <taxon>Cnidaria</taxon>
        <taxon>Anthozoa</taxon>
        <taxon>Hexacorallia</taxon>
        <taxon>Actiniaria</taxon>
        <taxon>Actiniidae</taxon>
        <taxon>Actinia</taxon>
    </lineage>
</organism>
<dbReference type="Proteomes" id="UP000515163">
    <property type="component" value="Unplaced"/>
</dbReference>
<dbReference type="KEGG" id="aten:116287194"/>
<evidence type="ECO:0000256" key="2">
    <source>
        <dbReference type="ARBA" id="ARBA00023239"/>
    </source>
</evidence>
<gene>
    <name evidence="4" type="primary">LOC116287194</name>
</gene>
<keyword evidence="3" id="KW-1185">Reference proteome</keyword>
<dbReference type="FunCoup" id="A0A6P8HB21">
    <property type="interactions" value="271"/>
</dbReference>
<dbReference type="OrthoDB" id="2924818at2759"/>
<dbReference type="Pfam" id="PF13772">
    <property type="entry name" value="AIG2_2"/>
    <property type="match status" value="1"/>
</dbReference>
<name>A0A6P8HB21_ACTTE</name>
<proteinExistence type="predicted"/>
<evidence type="ECO:0000313" key="3">
    <source>
        <dbReference type="Proteomes" id="UP000515163"/>
    </source>
</evidence>
<dbReference type="EC" id="4.3.2.9" evidence="1"/>
<reference evidence="4" key="1">
    <citation type="submission" date="2025-08" db="UniProtKB">
        <authorList>
            <consortium name="RefSeq"/>
        </authorList>
    </citation>
    <scope>IDENTIFICATION</scope>
    <source>
        <tissue evidence="4">Tentacle</tissue>
    </source>
</reference>
<dbReference type="PANTHER" id="PTHR12935:SF0">
    <property type="entry name" value="GAMMA-GLUTAMYLCYCLOTRANSFERASE"/>
    <property type="match status" value="1"/>
</dbReference>
<dbReference type="GeneID" id="116287194"/>
<dbReference type="RefSeq" id="XP_031549695.1">
    <property type="nucleotide sequence ID" value="XM_031693835.1"/>
</dbReference>
<accession>A0A6P8HB21</accession>
<evidence type="ECO:0000256" key="1">
    <source>
        <dbReference type="ARBA" id="ARBA00012346"/>
    </source>
</evidence>
<dbReference type="InterPro" id="IPR013024">
    <property type="entry name" value="GGCT-like"/>
</dbReference>
<dbReference type="Gene3D" id="3.10.490.10">
    <property type="entry name" value="Gamma-glutamyl cyclotransferase-like"/>
    <property type="match status" value="1"/>
</dbReference>
<dbReference type="PANTHER" id="PTHR12935">
    <property type="entry name" value="GAMMA-GLUTAMYLCYCLOTRANSFERASE"/>
    <property type="match status" value="1"/>
</dbReference>
<dbReference type="InterPro" id="IPR036568">
    <property type="entry name" value="GGCT-like_sf"/>
</dbReference>
<dbReference type="CDD" id="cd06661">
    <property type="entry name" value="GGCT_like"/>
    <property type="match status" value="1"/>
</dbReference>
<dbReference type="InParanoid" id="A0A6P8HB21"/>